<dbReference type="STRING" id="69332.A0A388JN93"/>
<evidence type="ECO:0000256" key="2">
    <source>
        <dbReference type="SAM" id="MobiDB-lite"/>
    </source>
</evidence>
<feature type="domain" description="CCHC-type" evidence="3">
    <location>
        <begin position="13"/>
        <end position="27"/>
    </location>
</feature>
<proteinExistence type="predicted"/>
<sequence>MAEGGLRGGYGNCYNCGNYGHHARWCPHPPRNDGYGAGQRQDAAYIQGQPIFNSAHVPSAPPLPSALSLPSAPPLPLPAPYPAPLQGSQPAILQAPTSAVPSTSAPSTSNAIVPYQPPRDNFGGNNARGWNRPRDMGSDSEAMMILREIWNDRREERERRREEKDRRNKEEQTRIAREEEEKRLDAEEKKEAEREARMAKLVTDQMEEIEANKKGASGDVSKAGWDKIERDVKSPKEGETVKSSECEDRKRDQVAMGGESVAFQQQAIGRQRVGNEVTSLDTGLLHMDLDSVRKVQESHALLFQEMMSCLGFDRINRGKKVVVAGSGKAGKVKYIDDLIEVLMQKTKHELKDLCKKDRIKYVNKKIITAALVRLRAIEAYGDEEEEDQSEEESQEENPS</sequence>
<reference evidence="4 5" key="1">
    <citation type="journal article" date="2018" name="Cell">
        <title>The Chara Genome: Secondary Complexity and Implications for Plant Terrestrialization.</title>
        <authorList>
            <person name="Nishiyama T."/>
            <person name="Sakayama H."/>
            <person name="Vries J.D."/>
            <person name="Buschmann H."/>
            <person name="Saint-Marcoux D."/>
            <person name="Ullrich K.K."/>
            <person name="Haas F.B."/>
            <person name="Vanderstraeten L."/>
            <person name="Becker D."/>
            <person name="Lang D."/>
            <person name="Vosolsobe S."/>
            <person name="Rombauts S."/>
            <person name="Wilhelmsson P.K.I."/>
            <person name="Janitza P."/>
            <person name="Kern R."/>
            <person name="Heyl A."/>
            <person name="Rumpler F."/>
            <person name="Villalobos L.I.A.C."/>
            <person name="Clay J.M."/>
            <person name="Skokan R."/>
            <person name="Toyoda A."/>
            <person name="Suzuki Y."/>
            <person name="Kagoshima H."/>
            <person name="Schijlen E."/>
            <person name="Tajeshwar N."/>
            <person name="Catarino B."/>
            <person name="Hetherington A.J."/>
            <person name="Saltykova A."/>
            <person name="Bonnot C."/>
            <person name="Breuninger H."/>
            <person name="Symeonidi A."/>
            <person name="Radhakrishnan G.V."/>
            <person name="Van Nieuwerburgh F."/>
            <person name="Deforce D."/>
            <person name="Chang C."/>
            <person name="Karol K.G."/>
            <person name="Hedrich R."/>
            <person name="Ulvskov P."/>
            <person name="Glockner G."/>
            <person name="Delwiche C.F."/>
            <person name="Petrasek J."/>
            <person name="Van de Peer Y."/>
            <person name="Friml J."/>
            <person name="Beilby M."/>
            <person name="Dolan L."/>
            <person name="Kohara Y."/>
            <person name="Sugano S."/>
            <person name="Fujiyama A."/>
            <person name="Delaux P.-M."/>
            <person name="Quint M."/>
            <person name="TheiBen G."/>
            <person name="Hagemann M."/>
            <person name="Harholt J."/>
            <person name="Dunand C."/>
            <person name="Zachgo S."/>
            <person name="Langdale J."/>
            <person name="Maumus F."/>
            <person name="Straeten D.V.D."/>
            <person name="Gould S.B."/>
            <person name="Rensing S.A."/>
        </authorList>
    </citation>
    <scope>NUCLEOTIDE SEQUENCE [LARGE SCALE GENOMIC DNA]</scope>
    <source>
        <strain evidence="4 5">S276</strain>
    </source>
</reference>
<feature type="region of interest" description="Disordered" evidence="2">
    <location>
        <begin position="98"/>
        <end position="137"/>
    </location>
</feature>
<dbReference type="Gene3D" id="4.10.60.10">
    <property type="entry name" value="Zinc finger, CCHC-type"/>
    <property type="match status" value="1"/>
</dbReference>
<organism evidence="4 5">
    <name type="scientific">Chara braunii</name>
    <name type="common">Braun's stonewort</name>
    <dbReference type="NCBI Taxonomy" id="69332"/>
    <lineage>
        <taxon>Eukaryota</taxon>
        <taxon>Viridiplantae</taxon>
        <taxon>Streptophyta</taxon>
        <taxon>Charophyceae</taxon>
        <taxon>Charales</taxon>
        <taxon>Characeae</taxon>
        <taxon>Chara</taxon>
    </lineage>
</organism>
<dbReference type="Proteomes" id="UP000265515">
    <property type="component" value="Unassembled WGS sequence"/>
</dbReference>
<evidence type="ECO:0000313" key="4">
    <source>
        <dbReference type="EMBL" id="GBG59289.1"/>
    </source>
</evidence>
<keyword evidence="1" id="KW-0862">Zinc</keyword>
<dbReference type="SUPFAM" id="SSF57756">
    <property type="entry name" value="Retrovirus zinc finger-like domains"/>
    <property type="match status" value="1"/>
</dbReference>
<dbReference type="GO" id="GO:0008270">
    <property type="term" value="F:zinc ion binding"/>
    <property type="evidence" value="ECO:0007669"/>
    <property type="project" value="UniProtKB-KW"/>
</dbReference>
<feature type="region of interest" description="Disordered" evidence="2">
    <location>
        <begin position="154"/>
        <end position="196"/>
    </location>
</feature>
<dbReference type="EMBL" id="BFEA01000003">
    <property type="protein sequence ID" value="GBG59289.1"/>
    <property type="molecule type" value="Genomic_DNA"/>
</dbReference>
<feature type="region of interest" description="Disordered" evidence="2">
    <location>
        <begin position="232"/>
        <end position="252"/>
    </location>
</feature>
<gene>
    <name evidence="4" type="ORF">CBR_g32302</name>
</gene>
<keyword evidence="1" id="KW-0863">Zinc-finger</keyword>
<comment type="caution">
    <text evidence="4">The sequence shown here is derived from an EMBL/GenBank/DDBJ whole genome shotgun (WGS) entry which is preliminary data.</text>
</comment>
<keyword evidence="5" id="KW-1185">Reference proteome</keyword>
<protein>
    <recommendedName>
        <fullName evidence="3">CCHC-type domain-containing protein</fullName>
    </recommendedName>
</protein>
<feature type="compositionally biased region" description="Low complexity" evidence="2">
    <location>
        <begin position="98"/>
        <end position="109"/>
    </location>
</feature>
<evidence type="ECO:0000256" key="1">
    <source>
        <dbReference type="PROSITE-ProRule" id="PRU00047"/>
    </source>
</evidence>
<dbReference type="InterPro" id="IPR036875">
    <property type="entry name" value="Znf_CCHC_sf"/>
</dbReference>
<evidence type="ECO:0000313" key="5">
    <source>
        <dbReference type="Proteomes" id="UP000265515"/>
    </source>
</evidence>
<dbReference type="AlphaFoldDB" id="A0A388JN93"/>
<dbReference type="GO" id="GO:0003676">
    <property type="term" value="F:nucleic acid binding"/>
    <property type="evidence" value="ECO:0007669"/>
    <property type="project" value="InterPro"/>
</dbReference>
<evidence type="ECO:0000259" key="3">
    <source>
        <dbReference type="PROSITE" id="PS50158"/>
    </source>
</evidence>
<name>A0A388JN93_CHABU</name>
<keyword evidence="1" id="KW-0479">Metal-binding</keyword>
<accession>A0A388JN93</accession>
<dbReference type="PROSITE" id="PS50158">
    <property type="entry name" value="ZF_CCHC"/>
    <property type="match status" value="1"/>
</dbReference>
<dbReference type="Gramene" id="GBG59289">
    <property type="protein sequence ID" value="GBG59289"/>
    <property type="gene ID" value="CBR_g32302"/>
</dbReference>
<dbReference type="InterPro" id="IPR001878">
    <property type="entry name" value="Znf_CCHC"/>
</dbReference>